<dbReference type="GeneID" id="28739239"/>
<dbReference type="RefSeq" id="XP_018003609.1">
    <property type="nucleotide sequence ID" value="XM_018147359.1"/>
</dbReference>
<proteinExistence type="predicted"/>
<dbReference type="AlphaFoldDB" id="A0A0N1HF23"/>
<evidence type="ECO:0000313" key="1">
    <source>
        <dbReference type="EMBL" id="KPI43646.1"/>
    </source>
</evidence>
<dbReference type="Proteomes" id="UP000038010">
    <property type="component" value="Unassembled WGS sequence"/>
</dbReference>
<comment type="caution">
    <text evidence="1">The sequence shown here is derived from an EMBL/GenBank/DDBJ whole genome shotgun (WGS) entry which is preliminary data.</text>
</comment>
<dbReference type="EMBL" id="LFJN01000005">
    <property type="protein sequence ID" value="KPI43646.1"/>
    <property type="molecule type" value="Genomic_DNA"/>
</dbReference>
<reference evidence="1 2" key="1">
    <citation type="submission" date="2015-06" db="EMBL/GenBank/DDBJ databases">
        <title>Draft genome of the ant-associated black yeast Phialophora attae CBS 131958.</title>
        <authorList>
            <person name="Moreno L.F."/>
            <person name="Stielow B.J."/>
            <person name="de Hoog S."/>
            <person name="Vicente V.A."/>
            <person name="Weiss V.A."/>
            <person name="de Vries M."/>
            <person name="Cruz L.M."/>
            <person name="Souza E.M."/>
        </authorList>
    </citation>
    <scope>NUCLEOTIDE SEQUENCE [LARGE SCALE GENOMIC DNA]</scope>
    <source>
        <strain evidence="1 2">CBS 131958</strain>
    </source>
</reference>
<sequence length="326" mass="37740">MHRSRPRHILPCNCPPVADHTTNTPSIIKHNHRADSISAPSFPLLALPPEIRLNIYLGLLDRSSSPFNIHLRQSSIPTGKRIRAHDEREWWWEDECISLAPNLAEVEAPLPNDHSIFQPTARCSIKVHYSHLHEGGEDNWKPPRSLAQACTTTRDEIAMLVRDSNRKLELHADDIYLACWYGITHSFTSSLCLSHVTITKPFSNRHSFKISERWLTQLFLRFPCLTYLCLKDLHQHKDEERWGSRWQLDDLRVMQFILLNSNLDIVAIRSAAQEDRCGISPEDRDCFPNVEFVAHRVARQHLGDFPYTVDVEEELGKALVKKKRRL</sequence>
<keyword evidence="2" id="KW-1185">Reference proteome</keyword>
<protein>
    <submittedName>
        <fullName evidence="1">Uncharacterized protein</fullName>
    </submittedName>
</protein>
<organism evidence="1 2">
    <name type="scientific">Cyphellophora attinorum</name>
    <dbReference type="NCBI Taxonomy" id="1664694"/>
    <lineage>
        <taxon>Eukaryota</taxon>
        <taxon>Fungi</taxon>
        <taxon>Dikarya</taxon>
        <taxon>Ascomycota</taxon>
        <taxon>Pezizomycotina</taxon>
        <taxon>Eurotiomycetes</taxon>
        <taxon>Chaetothyriomycetidae</taxon>
        <taxon>Chaetothyriales</taxon>
        <taxon>Cyphellophoraceae</taxon>
        <taxon>Cyphellophora</taxon>
    </lineage>
</organism>
<evidence type="ECO:0000313" key="2">
    <source>
        <dbReference type="Proteomes" id="UP000038010"/>
    </source>
</evidence>
<gene>
    <name evidence="1" type="ORF">AB675_7023</name>
</gene>
<name>A0A0N1HF23_9EURO</name>
<dbReference type="VEuPathDB" id="FungiDB:AB675_7023"/>
<accession>A0A0N1HF23</accession>